<comment type="caution">
    <text evidence="1">The sequence shown here is derived from an EMBL/GenBank/DDBJ whole genome shotgun (WGS) entry which is preliminary data.</text>
</comment>
<protein>
    <submittedName>
        <fullName evidence="1">Uncharacterized protein</fullName>
    </submittedName>
</protein>
<keyword evidence="2" id="KW-1185">Reference proteome</keyword>
<dbReference type="Proteomes" id="UP001500751">
    <property type="component" value="Unassembled WGS sequence"/>
</dbReference>
<reference evidence="2" key="1">
    <citation type="journal article" date="2019" name="Int. J. Syst. Evol. Microbiol.">
        <title>The Global Catalogue of Microorganisms (GCM) 10K type strain sequencing project: providing services to taxonomists for standard genome sequencing and annotation.</title>
        <authorList>
            <consortium name="The Broad Institute Genomics Platform"/>
            <consortium name="The Broad Institute Genome Sequencing Center for Infectious Disease"/>
            <person name="Wu L."/>
            <person name="Ma J."/>
        </authorList>
    </citation>
    <scope>NUCLEOTIDE SEQUENCE [LARGE SCALE GENOMIC DNA]</scope>
    <source>
        <strain evidence="2">JCM 16014</strain>
    </source>
</reference>
<dbReference type="EMBL" id="BAAAQN010000008">
    <property type="protein sequence ID" value="GAA2022440.1"/>
    <property type="molecule type" value="Genomic_DNA"/>
</dbReference>
<dbReference type="RefSeq" id="WP_344665223.1">
    <property type="nucleotide sequence ID" value="NZ_BAAAQN010000008.1"/>
</dbReference>
<proteinExistence type="predicted"/>
<evidence type="ECO:0000313" key="1">
    <source>
        <dbReference type="EMBL" id="GAA2022440.1"/>
    </source>
</evidence>
<accession>A0ABP5FAW3</accession>
<organism evidence="1 2">
    <name type="scientific">Catenulispora yoronensis</name>
    <dbReference type="NCBI Taxonomy" id="450799"/>
    <lineage>
        <taxon>Bacteria</taxon>
        <taxon>Bacillati</taxon>
        <taxon>Actinomycetota</taxon>
        <taxon>Actinomycetes</taxon>
        <taxon>Catenulisporales</taxon>
        <taxon>Catenulisporaceae</taxon>
        <taxon>Catenulispora</taxon>
    </lineage>
</organism>
<sequence length="617" mass="65349">MDDAARTAADTRADLLAAYRRARAAGDPELMARAALALPSRQEFGQHPGQIPALIHEAFLAATGPADRCRLAAALSRAWVYGGDAERAVAFADEAVALAGELGELDALGDRGGPGGSGGPGDSGSRGITADALDAALVAHWGPDDFAERLALAARLTDTAAHLTDPAPRLTAHLWRLTTAWECLDLVAVQRQLRALDALAEETGAARHGFFAASRRAMYALVTGDIATADRLIAQAVDLGTRVGEPDLEAVRHSLAAQRALVTDDRATLRREAAEFEAYGAAQGVPSVSAEAAVLWFEGGEPERARRLLDQLAGPGPGLEAVARDVDFLLTTSSLLRVAAGLGEHRIVAEGVRLLTPYAGRAVLNAGAVTFHGVVDEYLYLGELMLGRTDAVRWRHSAVSGYRRVGAVWWGERIGAVTGGGPAPSVSIHFHPHPAGPSTWLIGTDGSTFELPDLRGLHHLRELLRSPGADLSALDLSAAASGHAAVVVSEADTADVADAQALAAYRQRLEDIDSELDEAGSWSDQGRLDRLHAEREALLAEVRAATGLGGRRRRFSSAGERARTAVRKAIASALDRVADHDAALARLLRDTVRTGASCRYEPDPARPVTWLLEQRPR</sequence>
<name>A0ABP5FAW3_9ACTN</name>
<gene>
    <name evidence="1" type="ORF">GCM10009839_19830</name>
</gene>
<evidence type="ECO:0000313" key="2">
    <source>
        <dbReference type="Proteomes" id="UP001500751"/>
    </source>
</evidence>